<feature type="domain" description="CorA-like transporter" evidence="1">
    <location>
        <begin position="1"/>
        <end position="87"/>
    </location>
</feature>
<name>A0A9W8VJZ0_9HYPO</name>
<dbReference type="InterPro" id="IPR058257">
    <property type="entry name" value="CorA-like_dom"/>
</dbReference>
<comment type="caution">
    <text evidence="2">The sequence shown here is derived from an EMBL/GenBank/DDBJ whole genome shotgun (WGS) entry which is preliminary data.</text>
</comment>
<accession>A0A9W8VJZ0</accession>
<sequence>MATYHSFDFSNGKALWISIKTNKIMENRVKEAASQLPALAPGAMDSCAGSFAATLAIHIIHIEWCDENWRRCINDFEKEIRDILSKAQTARIDQQSPSGSPDMGRPLSFQPKFYTSKLSPDDFPEKAVLPRMNFSKMIRRLSALCGYSLRRKLGTSSYHSSYNHSNIGGQSKDEVSRQNASLRVLDTFSFDELQKLHFLSEQLESFQLVMDLDCQTLSDIAECYGNLWDRDEFPPSIKNGCKKEFQAFIRRIERTRKDLLIRTTQVKSLITSLGDGKELVNIPPQRSE</sequence>
<keyword evidence="3" id="KW-1185">Reference proteome</keyword>
<dbReference type="AlphaFoldDB" id="A0A9W8VJZ0"/>
<dbReference type="Proteomes" id="UP001152049">
    <property type="component" value="Unassembled WGS sequence"/>
</dbReference>
<protein>
    <recommendedName>
        <fullName evidence="1">CorA-like transporter domain-containing protein</fullName>
    </recommendedName>
</protein>
<dbReference type="EMBL" id="JAOQAZ010000002">
    <property type="protein sequence ID" value="KAJ4269853.1"/>
    <property type="molecule type" value="Genomic_DNA"/>
</dbReference>
<evidence type="ECO:0000313" key="3">
    <source>
        <dbReference type="Proteomes" id="UP001152049"/>
    </source>
</evidence>
<evidence type="ECO:0000259" key="1">
    <source>
        <dbReference type="Pfam" id="PF26616"/>
    </source>
</evidence>
<evidence type="ECO:0000313" key="2">
    <source>
        <dbReference type="EMBL" id="KAJ4269853.1"/>
    </source>
</evidence>
<dbReference type="OrthoDB" id="5396681at2759"/>
<dbReference type="Pfam" id="PF26616">
    <property type="entry name" value="CorA-like"/>
    <property type="match status" value="1"/>
</dbReference>
<gene>
    <name evidence="2" type="ORF">NW762_001522</name>
</gene>
<proteinExistence type="predicted"/>
<organism evidence="2 3">
    <name type="scientific">Fusarium torreyae</name>
    <dbReference type="NCBI Taxonomy" id="1237075"/>
    <lineage>
        <taxon>Eukaryota</taxon>
        <taxon>Fungi</taxon>
        <taxon>Dikarya</taxon>
        <taxon>Ascomycota</taxon>
        <taxon>Pezizomycotina</taxon>
        <taxon>Sordariomycetes</taxon>
        <taxon>Hypocreomycetidae</taxon>
        <taxon>Hypocreales</taxon>
        <taxon>Nectriaceae</taxon>
        <taxon>Fusarium</taxon>
    </lineage>
</organism>
<reference evidence="2" key="1">
    <citation type="submission" date="2022-09" db="EMBL/GenBank/DDBJ databases">
        <title>Fusarium specimens isolated from Avocado Roots.</title>
        <authorList>
            <person name="Stajich J."/>
            <person name="Roper C."/>
            <person name="Heimlech-Rivalta G."/>
        </authorList>
    </citation>
    <scope>NUCLEOTIDE SEQUENCE</scope>
    <source>
        <strain evidence="2">CF00136</strain>
    </source>
</reference>